<evidence type="ECO:0000313" key="11">
    <source>
        <dbReference type="Proteomes" id="UP000799778"/>
    </source>
</evidence>
<dbReference type="GO" id="GO:0043565">
    <property type="term" value="F:sequence-specific DNA binding"/>
    <property type="evidence" value="ECO:0007669"/>
    <property type="project" value="TreeGrafter"/>
</dbReference>
<evidence type="ECO:0000256" key="4">
    <source>
        <dbReference type="ARBA" id="ARBA00023015"/>
    </source>
</evidence>
<evidence type="ECO:0000256" key="7">
    <source>
        <dbReference type="ARBA" id="ARBA00023242"/>
    </source>
</evidence>
<dbReference type="EMBL" id="ML978067">
    <property type="protein sequence ID" value="KAF2020076.1"/>
    <property type="molecule type" value="Genomic_DNA"/>
</dbReference>
<keyword evidence="4" id="KW-0805">Transcription regulation</keyword>
<dbReference type="InterPro" id="IPR007219">
    <property type="entry name" value="XnlR_reg_dom"/>
</dbReference>
<evidence type="ECO:0000259" key="9">
    <source>
        <dbReference type="PROSITE" id="PS50048"/>
    </source>
</evidence>
<dbReference type="PANTHER" id="PTHR47782:SF12">
    <property type="entry name" value="ZN(II)2CYS6 TRANSCRIPTION FACTOR (EUROFUNG)"/>
    <property type="match status" value="1"/>
</dbReference>
<name>A0A6A5Y494_9PLEO</name>
<dbReference type="OrthoDB" id="2399539at2759"/>
<dbReference type="PROSITE" id="PS50048">
    <property type="entry name" value="ZN2_CY6_FUNGAL_2"/>
    <property type="match status" value="1"/>
</dbReference>
<dbReference type="CDD" id="cd12148">
    <property type="entry name" value="fungal_TF_MHR"/>
    <property type="match status" value="1"/>
</dbReference>
<evidence type="ECO:0000256" key="8">
    <source>
        <dbReference type="SAM" id="MobiDB-lite"/>
    </source>
</evidence>
<dbReference type="Proteomes" id="UP000799778">
    <property type="component" value="Unassembled WGS sequence"/>
</dbReference>
<dbReference type="RefSeq" id="XP_033388415.1">
    <property type="nucleotide sequence ID" value="XM_033532964.1"/>
</dbReference>
<dbReference type="AlphaFoldDB" id="A0A6A5Y494"/>
<feature type="region of interest" description="Disordered" evidence="8">
    <location>
        <begin position="69"/>
        <end position="115"/>
    </location>
</feature>
<protein>
    <recommendedName>
        <fullName evidence="9">Zn(2)-C6 fungal-type domain-containing protein</fullName>
    </recommendedName>
</protein>
<evidence type="ECO:0000256" key="2">
    <source>
        <dbReference type="ARBA" id="ARBA00022723"/>
    </source>
</evidence>
<feature type="region of interest" description="Disordered" evidence="8">
    <location>
        <begin position="169"/>
        <end position="191"/>
    </location>
</feature>
<feature type="region of interest" description="Disordered" evidence="8">
    <location>
        <begin position="627"/>
        <end position="659"/>
    </location>
</feature>
<dbReference type="Gene3D" id="4.10.240.10">
    <property type="entry name" value="Zn(2)-C6 fungal-type DNA-binding domain"/>
    <property type="match status" value="1"/>
</dbReference>
<dbReference type="GO" id="GO:0008270">
    <property type="term" value="F:zinc ion binding"/>
    <property type="evidence" value="ECO:0007669"/>
    <property type="project" value="InterPro"/>
</dbReference>
<evidence type="ECO:0000256" key="5">
    <source>
        <dbReference type="ARBA" id="ARBA00023125"/>
    </source>
</evidence>
<dbReference type="InterPro" id="IPR052202">
    <property type="entry name" value="Yeast_MetPath_Reg"/>
</dbReference>
<feature type="compositionally biased region" description="Polar residues" evidence="8">
    <location>
        <begin position="701"/>
        <end position="714"/>
    </location>
</feature>
<evidence type="ECO:0000256" key="3">
    <source>
        <dbReference type="ARBA" id="ARBA00022833"/>
    </source>
</evidence>
<dbReference type="Pfam" id="PF04082">
    <property type="entry name" value="Fungal_trans"/>
    <property type="match status" value="1"/>
</dbReference>
<evidence type="ECO:0000313" key="10">
    <source>
        <dbReference type="EMBL" id="KAF2020076.1"/>
    </source>
</evidence>
<feature type="compositionally biased region" description="Polar residues" evidence="8">
    <location>
        <begin position="640"/>
        <end position="659"/>
    </location>
</feature>
<keyword evidence="6" id="KW-0804">Transcription</keyword>
<dbReference type="SMART" id="SM00066">
    <property type="entry name" value="GAL4"/>
    <property type="match status" value="1"/>
</dbReference>
<dbReference type="SUPFAM" id="SSF57701">
    <property type="entry name" value="Zn2/Cys6 DNA-binding domain"/>
    <property type="match status" value="1"/>
</dbReference>
<reference evidence="10" key="1">
    <citation type="journal article" date="2020" name="Stud. Mycol.">
        <title>101 Dothideomycetes genomes: a test case for predicting lifestyles and emergence of pathogens.</title>
        <authorList>
            <person name="Haridas S."/>
            <person name="Albert R."/>
            <person name="Binder M."/>
            <person name="Bloem J."/>
            <person name="Labutti K."/>
            <person name="Salamov A."/>
            <person name="Andreopoulos B."/>
            <person name="Baker S."/>
            <person name="Barry K."/>
            <person name="Bills G."/>
            <person name="Bluhm B."/>
            <person name="Cannon C."/>
            <person name="Castanera R."/>
            <person name="Culley D."/>
            <person name="Daum C."/>
            <person name="Ezra D."/>
            <person name="Gonzalez J."/>
            <person name="Henrissat B."/>
            <person name="Kuo A."/>
            <person name="Liang C."/>
            <person name="Lipzen A."/>
            <person name="Lutzoni F."/>
            <person name="Magnuson J."/>
            <person name="Mondo S."/>
            <person name="Nolan M."/>
            <person name="Ohm R."/>
            <person name="Pangilinan J."/>
            <person name="Park H.-J."/>
            <person name="Ramirez L."/>
            <person name="Alfaro M."/>
            <person name="Sun H."/>
            <person name="Tritt A."/>
            <person name="Yoshinaga Y."/>
            <person name="Zwiers L.-H."/>
            <person name="Turgeon B."/>
            <person name="Goodwin S."/>
            <person name="Spatafora J."/>
            <person name="Crous P."/>
            <person name="Grigoriev I."/>
        </authorList>
    </citation>
    <scope>NUCLEOTIDE SEQUENCE</scope>
    <source>
        <strain evidence="10">CBS 175.79</strain>
    </source>
</reference>
<keyword evidence="11" id="KW-1185">Reference proteome</keyword>
<evidence type="ECO:0000256" key="1">
    <source>
        <dbReference type="ARBA" id="ARBA00004123"/>
    </source>
</evidence>
<accession>A0A6A5Y494</accession>
<evidence type="ECO:0000256" key="6">
    <source>
        <dbReference type="ARBA" id="ARBA00023163"/>
    </source>
</evidence>
<dbReference type="PROSITE" id="PS00463">
    <property type="entry name" value="ZN2_CY6_FUNGAL_1"/>
    <property type="match status" value="1"/>
</dbReference>
<dbReference type="GO" id="GO:0000981">
    <property type="term" value="F:DNA-binding transcription factor activity, RNA polymerase II-specific"/>
    <property type="evidence" value="ECO:0007669"/>
    <property type="project" value="InterPro"/>
</dbReference>
<gene>
    <name evidence="10" type="ORF">BU24DRAFT_477195</name>
</gene>
<keyword evidence="7" id="KW-0539">Nucleus</keyword>
<feature type="region of interest" description="Disordered" evidence="8">
    <location>
        <begin position="699"/>
        <end position="719"/>
    </location>
</feature>
<feature type="region of interest" description="Disordered" evidence="8">
    <location>
        <begin position="724"/>
        <end position="743"/>
    </location>
</feature>
<feature type="domain" description="Zn(2)-C6 fungal-type" evidence="9">
    <location>
        <begin position="3"/>
        <end position="33"/>
    </location>
</feature>
<feature type="compositionally biased region" description="Basic and acidic residues" evidence="8">
    <location>
        <begin position="733"/>
        <end position="743"/>
    </location>
</feature>
<dbReference type="GO" id="GO:0005634">
    <property type="term" value="C:nucleus"/>
    <property type="evidence" value="ECO:0007669"/>
    <property type="project" value="UniProtKB-SubCell"/>
</dbReference>
<proteinExistence type="predicted"/>
<organism evidence="10 11">
    <name type="scientific">Aaosphaeria arxii CBS 175.79</name>
    <dbReference type="NCBI Taxonomy" id="1450172"/>
    <lineage>
        <taxon>Eukaryota</taxon>
        <taxon>Fungi</taxon>
        <taxon>Dikarya</taxon>
        <taxon>Ascomycota</taxon>
        <taxon>Pezizomycotina</taxon>
        <taxon>Dothideomycetes</taxon>
        <taxon>Pleosporomycetidae</taxon>
        <taxon>Pleosporales</taxon>
        <taxon>Pleosporales incertae sedis</taxon>
        <taxon>Aaosphaeria</taxon>
    </lineage>
</organism>
<dbReference type="InterPro" id="IPR036864">
    <property type="entry name" value="Zn2-C6_fun-type_DNA-bd_sf"/>
</dbReference>
<dbReference type="InterPro" id="IPR001138">
    <property type="entry name" value="Zn2Cys6_DnaBD"/>
</dbReference>
<sequence length="743" mass="82845">MQACDRCHARKTRCDRQLPQCSACRKAGTPCLHADKLRQRSMPRGYVDGIEARVQQLTAENIQLRQQLHRASLSSQEKEIDSTNNKTGPSGATAGAPPSINNTQQKTGKSTDSTCNTPADNIIAVEMGHLSLVATGETRYLGSGSGMGLANMISSAISTQSRMILPAECSLSDTPSPSGAPEGATDSHRPSLADAKPLVDAYFQHAHITFPLLHRPSFMGTVEKIYAEPGYYESHASEAFTFDMVLAIGSSNFNRLDEPTTSASTFYAIALSKVQRVMAMDGLTVLKAILLVSQHGIFSNLRDTGASIWHLIGIGARLCFEQGLHLEQGKLSGGTWHRSDTVTFADEMKKRCFWCLYNLDRIVAVTLGRPLAIHDEDIDVSLPSHLDDDQLSIEHHVEVNINPDRPTQLSPFLHLIRIRRLSGQILNTFYNRKHRRSISIEEKMQVRMRFHREIVAWKADTKLLHLTSRNRDQTYVSSFLTEEWYNAVYNNAMLLLYRPSPYLPHPTTSLGPNNEEAELIVLLNTAKASIESYSTLRSLRRLNYSWITLHGVFLAGVAYIYSLGRLIRDPAQRGSIPEIISIVEVTRACSNVLVAICERWNVSRRSCDLFDKLSNTVIMESMAATSGSRYNEGHSESGSRTDSTYNPLDSQRLPSDSNADSAAYRSLLEEDTFGSTPMLDQIFSMEEFRQDAPTFDFASGRESSYSNEPRSSFAQDWPFETSIDEQSGFNYSMHDDVAQGRTN</sequence>
<dbReference type="GO" id="GO:0045944">
    <property type="term" value="P:positive regulation of transcription by RNA polymerase II"/>
    <property type="evidence" value="ECO:0007669"/>
    <property type="project" value="TreeGrafter"/>
</dbReference>
<keyword evidence="5" id="KW-0238">DNA-binding</keyword>
<dbReference type="GeneID" id="54290361"/>
<dbReference type="PANTHER" id="PTHR47782">
    <property type="entry name" value="ZN(II)2CYS6 TRANSCRIPTION FACTOR (EUROFUNG)-RELATED"/>
    <property type="match status" value="1"/>
</dbReference>
<keyword evidence="3" id="KW-0862">Zinc</keyword>
<dbReference type="SMART" id="SM00906">
    <property type="entry name" value="Fungal_trans"/>
    <property type="match status" value="1"/>
</dbReference>
<dbReference type="Pfam" id="PF00172">
    <property type="entry name" value="Zn_clus"/>
    <property type="match status" value="1"/>
</dbReference>
<comment type="subcellular location">
    <subcellularLocation>
        <location evidence="1">Nucleus</location>
    </subcellularLocation>
</comment>
<keyword evidence="2" id="KW-0479">Metal-binding</keyword>
<feature type="compositionally biased region" description="Polar residues" evidence="8">
    <location>
        <begin position="99"/>
        <end position="115"/>
    </location>
</feature>
<dbReference type="GO" id="GO:0006351">
    <property type="term" value="P:DNA-templated transcription"/>
    <property type="evidence" value="ECO:0007669"/>
    <property type="project" value="InterPro"/>
</dbReference>
<dbReference type="CDD" id="cd00067">
    <property type="entry name" value="GAL4"/>
    <property type="match status" value="1"/>
</dbReference>